<dbReference type="AlphaFoldDB" id="Q7UP02"/>
<name>Q7UP02_RHOBA</name>
<gene>
    <name evidence="1" type="ordered locus">RB7243</name>
</gene>
<dbReference type="Proteomes" id="UP000001025">
    <property type="component" value="Chromosome"/>
</dbReference>
<dbReference type="HOGENOM" id="CLU_1383190_0_0_0"/>
<dbReference type="EMBL" id="BX294145">
    <property type="protein sequence ID" value="CAD75263.1"/>
    <property type="molecule type" value="Genomic_DNA"/>
</dbReference>
<dbReference type="STRING" id="243090.RB7243"/>
<proteinExistence type="predicted"/>
<protein>
    <submittedName>
        <fullName evidence="1">Uncharacterized protein</fullName>
    </submittedName>
</protein>
<evidence type="ECO:0000313" key="1">
    <source>
        <dbReference type="EMBL" id="CAD75263.1"/>
    </source>
</evidence>
<dbReference type="KEGG" id="rba:RB7243"/>
<accession>Q7UP02</accession>
<reference evidence="1 2" key="1">
    <citation type="journal article" date="2003" name="Proc. Natl. Acad. Sci. U.S.A.">
        <title>Complete genome sequence of the marine planctomycete Pirellula sp. strain 1.</title>
        <authorList>
            <person name="Gloeckner F.O."/>
            <person name="Kube M."/>
            <person name="Bauer M."/>
            <person name="Teeling H."/>
            <person name="Lombardot T."/>
            <person name="Ludwig W."/>
            <person name="Gade D."/>
            <person name="Beck A."/>
            <person name="Borzym K."/>
            <person name="Heitmann K."/>
            <person name="Rabus R."/>
            <person name="Schlesner H."/>
            <person name="Amann R."/>
            <person name="Reinhardt R."/>
        </authorList>
    </citation>
    <scope>NUCLEOTIDE SEQUENCE [LARGE SCALE GENOMIC DNA]</scope>
    <source>
        <strain evidence="2">DSM 10527 / NCIMB 13988 / SH1</strain>
    </source>
</reference>
<keyword evidence="2" id="KW-1185">Reference proteome</keyword>
<evidence type="ECO:0000313" key="2">
    <source>
        <dbReference type="Proteomes" id="UP000001025"/>
    </source>
</evidence>
<organism evidence="1 2">
    <name type="scientific">Rhodopirellula baltica (strain DSM 10527 / NCIMB 13988 / SH1)</name>
    <dbReference type="NCBI Taxonomy" id="243090"/>
    <lineage>
        <taxon>Bacteria</taxon>
        <taxon>Pseudomonadati</taxon>
        <taxon>Planctomycetota</taxon>
        <taxon>Planctomycetia</taxon>
        <taxon>Pirellulales</taxon>
        <taxon>Pirellulaceae</taxon>
        <taxon>Rhodopirellula</taxon>
    </lineage>
</organism>
<sequence>MIPHDESGEIGFDRFEATQKNPGAFTRVAFASSLFPTRGVSGGCVDSFFGDANSLHRVALLDRINDVLAFDDFAKHAVSIVEVRLSFMSDEKLRPIGVGTGVGHRQNAGTIMLELGMELIFKLVTGSTTPAAFGATALDHEVGDHAVENQSVVVLLLAERFEVLNGLRSFVVKQFDANRSAIGIKGGNFHRSLSSKK</sequence>
<dbReference type="InParanoid" id="Q7UP02"/>
<dbReference type="EnsemblBacteria" id="CAD75263">
    <property type="protein sequence ID" value="CAD75263"/>
    <property type="gene ID" value="RB7243"/>
</dbReference>